<evidence type="ECO:0000313" key="3">
    <source>
        <dbReference type="Proteomes" id="UP000095751"/>
    </source>
</evidence>
<feature type="region of interest" description="Disordered" evidence="1">
    <location>
        <begin position="1"/>
        <end position="21"/>
    </location>
</feature>
<sequence length="120" mass="13595">MFTLQKHAQGEREQDNKGNKNGIFWQYGPANMDVCYYEWSNLDKIYIDSRLWSVQAAAAAAAASAGSMNMNTTTTTTTTTNSNDDENETSNDIVVLNKIIELYTKQRRNSQSRYSSIYCL</sequence>
<organism evidence="2 3">
    <name type="scientific">Fragilariopsis cylindrus CCMP1102</name>
    <dbReference type="NCBI Taxonomy" id="635003"/>
    <lineage>
        <taxon>Eukaryota</taxon>
        <taxon>Sar</taxon>
        <taxon>Stramenopiles</taxon>
        <taxon>Ochrophyta</taxon>
        <taxon>Bacillariophyta</taxon>
        <taxon>Bacillariophyceae</taxon>
        <taxon>Bacillariophycidae</taxon>
        <taxon>Bacillariales</taxon>
        <taxon>Bacillariaceae</taxon>
        <taxon>Fragilariopsis</taxon>
    </lineage>
</organism>
<dbReference type="AlphaFoldDB" id="A0A1E7ENK7"/>
<dbReference type="InParanoid" id="A0A1E7ENK7"/>
<feature type="region of interest" description="Disordered" evidence="1">
    <location>
        <begin position="63"/>
        <end position="90"/>
    </location>
</feature>
<feature type="compositionally biased region" description="Basic and acidic residues" evidence="1">
    <location>
        <begin position="8"/>
        <end position="18"/>
    </location>
</feature>
<proteinExistence type="predicted"/>
<keyword evidence="3" id="KW-1185">Reference proteome</keyword>
<protein>
    <submittedName>
        <fullName evidence="2">Uncharacterized protein</fullName>
    </submittedName>
</protein>
<dbReference type="Proteomes" id="UP000095751">
    <property type="component" value="Unassembled WGS sequence"/>
</dbReference>
<reference evidence="2 3" key="1">
    <citation type="submission" date="2016-09" db="EMBL/GenBank/DDBJ databases">
        <title>Extensive genetic diversity and differential bi-allelic expression allows diatom success in the polar Southern Ocean.</title>
        <authorList>
            <consortium name="DOE Joint Genome Institute"/>
            <person name="Mock T."/>
            <person name="Otillar R.P."/>
            <person name="Strauss J."/>
            <person name="Dupont C."/>
            <person name="Frickenhaus S."/>
            <person name="Maumus F."/>
            <person name="Mcmullan M."/>
            <person name="Sanges R."/>
            <person name="Schmutz J."/>
            <person name="Toseland A."/>
            <person name="Valas R."/>
            <person name="Veluchamy A."/>
            <person name="Ward B.J."/>
            <person name="Allen A."/>
            <person name="Barry K."/>
            <person name="Falciatore A."/>
            <person name="Ferrante M."/>
            <person name="Fortunato A.E."/>
            <person name="Gloeckner G."/>
            <person name="Gruber A."/>
            <person name="Hipkin R."/>
            <person name="Janech M."/>
            <person name="Kroth P."/>
            <person name="Leese F."/>
            <person name="Lindquist E."/>
            <person name="Lyon B.R."/>
            <person name="Martin J."/>
            <person name="Mayer C."/>
            <person name="Parker M."/>
            <person name="Quesneville H."/>
            <person name="Raymond J."/>
            <person name="Uhlig C."/>
            <person name="Valentin K.U."/>
            <person name="Worden A.Z."/>
            <person name="Armbrust E.V."/>
            <person name="Bowler C."/>
            <person name="Green B."/>
            <person name="Moulton V."/>
            <person name="Van Oosterhout C."/>
            <person name="Grigoriev I."/>
        </authorList>
    </citation>
    <scope>NUCLEOTIDE SEQUENCE [LARGE SCALE GENOMIC DNA]</scope>
    <source>
        <strain evidence="2 3">CCMP1102</strain>
    </source>
</reference>
<evidence type="ECO:0000256" key="1">
    <source>
        <dbReference type="SAM" id="MobiDB-lite"/>
    </source>
</evidence>
<accession>A0A1E7ENK7</accession>
<gene>
    <name evidence="2" type="ORF">FRACYDRAFT_251239</name>
</gene>
<evidence type="ECO:0000313" key="2">
    <source>
        <dbReference type="EMBL" id="OEU07434.1"/>
    </source>
</evidence>
<dbReference type="KEGG" id="fcy:FRACYDRAFT_251239"/>
<dbReference type="EMBL" id="KV784386">
    <property type="protein sequence ID" value="OEU07434.1"/>
    <property type="molecule type" value="Genomic_DNA"/>
</dbReference>
<name>A0A1E7ENK7_9STRA</name>
<feature type="compositionally biased region" description="Low complexity" evidence="1">
    <location>
        <begin position="63"/>
        <end position="82"/>
    </location>
</feature>